<keyword evidence="3" id="KW-1185">Reference proteome</keyword>
<organism evidence="2 3">
    <name type="scientific">Glomus cerebriforme</name>
    <dbReference type="NCBI Taxonomy" id="658196"/>
    <lineage>
        <taxon>Eukaryota</taxon>
        <taxon>Fungi</taxon>
        <taxon>Fungi incertae sedis</taxon>
        <taxon>Mucoromycota</taxon>
        <taxon>Glomeromycotina</taxon>
        <taxon>Glomeromycetes</taxon>
        <taxon>Glomerales</taxon>
        <taxon>Glomeraceae</taxon>
        <taxon>Glomus</taxon>
    </lineage>
</organism>
<evidence type="ECO:0000313" key="2">
    <source>
        <dbReference type="EMBL" id="RIA99776.1"/>
    </source>
</evidence>
<sequence>MSSLFASVLHCGVQISKNYKCDFWFESSTGYLIAAKTFFQASAKVKCRNGLGNESGQIRGTAPFQDTGPRTNTTKNLSFPFYLGKVEDYDVHQLLSVYRWNYRGELAAIKRSISLNKGGWDGNLLPLKEVTYYSIRFIYMILSMINGIQKVPAAVLGLDGKLIIIYGGADDELAVRVLDLTNYNWYTPKVSGNNPNFTFRGWEAVINVVGKYMIVYFGLYDQKLESDQSDLLLLDISNDNEYIWTTKFDLNPVPPEASGPPIIIKIILPIFGCILLILLTIGCFFLHKFYKNKRMASKSEYSGKQPPETLNVDSSEL</sequence>
<dbReference type="EMBL" id="QKYT01000001">
    <property type="protein sequence ID" value="RIA99776.1"/>
    <property type="molecule type" value="Genomic_DNA"/>
</dbReference>
<dbReference type="InterPro" id="IPR011043">
    <property type="entry name" value="Gal_Oxase/kelch_b-propeller"/>
</dbReference>
<feature type="transmembrane region" description="Helical" evidence="1">
    <location>
        <begin position="262"/>
        <end position="286"/>
    </location>
</feature>
<proteinExistence type="predicted"/>
<protein>
    <submittedName>
        <fullName evidence="2">Uncharacterized protein</fullName>
    </submittedName>
</protein>
<evidence type="ECO:0000256" key="1">
    <source>
        <dbReference type="SAM" id="Phobius"/>
    </source>
</evidence>
<dbReference type="Proteomes" id="UP000265703">
    <property type="component" value="Unassembled WGS sequence"/>
</dbReference>
<evidence type="ECO:0000313" key="3">
    <source>
        <dbReference type="Proteomes" id="UP000265703"/>
    </source>
</evidence>
<keyword evidence="1" id="KW-1133">Transmembrane helix</keyword>
<name>A0A397TS74_9GLOM</name>
<gene>
    <name evidence="2" type="ORF">C1645_730688</name>
</gene>
<keyword evidence="1" id="KW-0812">Transmembrane</keyword>
<comment type="caution">
    <text evidence="2">The sequence shown here is derived from an EMBL/GenBank/DDBJ whole genome shotgun (WGS) entry which is preliminary data.</text>
</comment>
<keyword evidence="1" id="KW-0472">Membrane</keyword>
<dbReference type="AlphaFoldDB" id="A0A397TS74"/>
<dbReference type="OrthoDB" id="432528at2759"/>
<reference evidence="2 3" key="1">
    <citation type="submission" date="2018-06" db="EMBL/GenBank/DDBJ databases">
        <title>Comparative genomics reveals the genomic features of Rhizophagus irregularis, R. cerebriforme, R. diaphanum and Gigaspora rosea, and their symbiotic lifestyle signature.</title>
        <authorList>
            <person name="Morin E."/>
            <person name="San Clemente H."/>
            <person name="Chen E.C.H."/>
            <person name="De La Providencia I."/>
            <person name="Hainaut M."/>
            <person name="Kuo A."/>
            <person name="Kohler A."/>
            <person name="Murat C."/>
            <person name="Tang N."/>
            <person name="Roy S."/>
            <person name="Loubradou J."/>
            <person name="Henrissat B."/>
            <person name="Grigoriev I.V."/>
            <person name="Corradi N."/>
            <person name="Roux C."/>
            <person name="Martin F.M."/>
        </authorList>
    </citation>
    <scope>NUCLEOTIDE SEQUENCE [LARGE SCALE GENOMIC DNA]</scope>
    <source>
        <strain evidence="2 3">DAOM 227022</strain>
    </source>
</reference>
<dbReference type="SUPFAM" id="SSF50965">
    <property type="entry name" value="Galactose oxidase, central domain"/>
    <property type="match status" value="1"/>
</dbReference>
<accession>A0A397TS74</accession>